<keyword evidence="1" id="KW-1133">Transmembrane helix</keyword>
<comment type="caution">
    <text evidence="2">The sequence shown here is derived from an EMBL/GenBank/DDBJ whole genome shotgun (WGS) entry which is preliminary data.</text>
</comment>
<feature type="transmembrane region" description="Helical" evidence="1">
    <location>
        <begin position="99"/>
        <end position="122"/>
    </location>
</feature>
<dbReference type="AlphaFoldDB" id="A0A8J2JSD4"/>
<reference evidence="2" key="1">
    <citation type="submission" date="2021-06" db="EMBL/GenBank/DDBJ databases">
        <authorList>
            <person name="Hodson N. C."/>
            <person name="Mongue J. A."/>
            <person name="Jaron S. K."/>
        </authorList>
    </citation>
    <scope>NUCLEOTIDE SEQUENCE</scope>
</reference>
<feature type="transmembrane region" description="Helical" evidence="1">
    <location>
        <begin position="12"/>
        <end position="36"/>
    </location>
</feature>
<evidence type="ECO:0000256" key="1">
    <source>
        <dbReference type="SAM" id="Phobius"/>
    </source>
</evidence>
<protein>
    <submittedName>
        <fullName evidence="2">Uncharacterized protein</fullName>
    </submittedName>
</protein>
<dbReference type="EMBL" id="CAJVCH010104698">
    <property type="protein sequence ID" value="CAG7724002.1"/>
    <property type="molecule type" value="Genomic_DNA"/>
</dbReference>
<name>A0A8J2JSD4_9HEXA</name>
<keyword evidence="1" id="KW-0812">Transmembrane</keyword>
<evidence type="ECO:0000313" key="3">
    <source>
        <dbReference type="Proteomes" id="UP000708208"/>
    </source>
</evidence>
<organism evidence="2 3">
    <name type="scientific">Allacma fusca</name>
    <dbReference type="NCBI Taxonomy" id="39272"/>
    <lineage>
        <taxon>Eukaryota</taxon>
        <taxon>Metazoa</taxon>
        <taxon>Ecdysozoa</taxon>
        <taxon>Arthropoda</taxon>
        <taxon>Hexapoda</taxon>
        <taxon>Collembola</taxon>
        <taxon>Symphypleona</taxon>
        <taxon>Sminthuridae</taxon>
        <taxon>Allacma</taxon>
    </lineage>
</organism>
<keyword evidence="3" id="KW-1185">Reference proteome</keyword>
<dbReference type="Proteomes" id="UP000708208">
    <property type="component" value="Unassembled WGS sequence"/>
</dbReference>
<feature type="transmembrane region" description="Helical" evidence="1">
    <location>
        <begin position="56"/>
        <end position="78"/>
    </location>
</feature>
<gene>
    <name evidence="2" type="ORF">AFUS01_LOCUS13052</name>
</gene>
<dbReference type="OrthoDB" id="8283836at2759"/>
<feature type="transmembrane region" description="Helical" evidence="1">
    <location>
        <begin position="128"/>
        <end position="148"/>
    </location>
</feature>
<proteinExistence type="predicted"/>
<keyword evidence="1" id="KW-0472">Membrane</keyword>
<evidence type="ECO:0000313" key="2">
    <source>
        <dbReference type="EMBL" id="CAG7724002.1"/>
    </source>
</evidence>
<accession>A0A8J2JSD4</accession>
<sequence length="169" mass="18995">MGFLKIPLKASSSLVVFIEIVSAVAVSILCVLSWQSQDRSAQFFYHPKPKETPDEVNATFTAIVAFWILSLLFVMAYVRLVLASLLFTSVKKKSVKLAYIWMGVKIFAVIMSIFLLLAALTTGFYTKMAAAAEIGFHVITLYYIKVLYDSLDEMRRANDHLISKKSELP</sequence>